<dbReference type="PROSITE" id="PS51123">
    <property type="entry name" value="OMPA_2"/>
    <property type="match status" value="1"/>
</dbReference>
<gene>
    <name evidence="7" type="ORF">F7231_19785</name>
</gene>
<feature type="domain" description="OmpA-like" evidence="6">
    <location>
        <begin position="596"/>
        <end position="712"/>
    </location>
</feature>
<feature type="compositionally biased region" description="Basic and acidic residues" evidence="5">
    <location>
        <begin position="333"/>
        <end position="349"/>
    </location>
</feature>
<evidence type="ECO:0000256" key="4">
    <source>
        <dbReference type="PROSITE-ProRule" id="PRU00473"/>
    </source>
</evidence>
<keyword evidence="3" id="KW-0998">Cell outer membrane</keyword>
<evidence type="ECO:0000313" key="8">
    <source>
        <dbReference type="Proteomes" id="UP000606008"/>
    </source>
</evidence>
<dbReference type="PANTHER" id="PTHR30329:SF21">
    <property type="entry name" value="LIPOPROTEIN YIAD-RELATED"/>
    <property type="match status" value="1"/>
</dbReference>
<dbReference type="Proteomes" id="UP000606008">
    <property type="component" value="Unassembled WGS sequence"/>
</dbReference>
<organism evidence="7 8">
    <name type="scientific">Fibrivirga algicola</name>
    <dbReference type="NCBI Taxonomy" id="2950420"/>
    <lineage>
        <taxon>Bacteria</taxon>
        <taxon>Pseudomonadati</taxon>
        <taxon>Bacteroidota</taxon>
        <taxon>Cytophagia</taxon>
        <taxon>Cytophagales</taxon>
        <taxon>Spirosomataceae</taxon>
        <taxon>Fibrivirga</taxon>
    </lineage>
</organism>
<dbReference type="Gene3D" id="2.60.40.1120">
    <property type="entry name" value="Carboxypeptidase-like, regulatory domain"/>
    <property type="match status" value="1"/>
</dbReference>
<dbReference type="InterPro" id="IPR050330">
    <property type="entry name" value="Bact_OuterMem_StrucFunc"/>
</dbReference>
<keyword evidence="8" id="KW-1185">Reference proteome</keyword>
<dbReference type="InterPro" id="IPR011042">
    <property type="entry name" value="6-blade_b-propeller_TolB-like"/>
</dbReference>
<evidence type="ECO:0000259" key="6">
    <source>
        <dbReference type="PROSITE" id="PS51123"/>
    </source>
</evidence>
<comment type="caution">
    <text evidence="7">The sequence shown here is derived from an EMBL/GenBank/DDBJ whole genome shotgun (WGS) entry which is preliminary data.</text>
</comment>
<keyword evidence="2 4" id="KW-0472">Membrane</keyword>
<dbReference type="SUPFAM" id="SSF82171">
    <property type="entry name" value="DPP6 N-terminal domain-like"/>
    <property type="match status" value="1"/>
</dbReference>
<dbReference type="InterPro" id="IPR011659">
    <property type="entry name" value="WD40"/>
</dbReference>
<dbReference type="Gene3D" id="3.30.1330.60">
    <property type="entry name" value="OmpA-like domain"/>
    <property type="match status" value="1"/>
</dbReference>
<dbReference type="Pfam" id="PF00691">
    <property type="entry name" value="OmpA"/>
    <property type="match status" value="1"/>
</dbReference>
<accession>A0ABX0QP97</accession>
<dbReference type="InterPro" id="IPR006665">
    <property type="entry name" value="OmpA-like"/>
</dbReference>
<dbReference type="RefSeq" id="WP_166693264.1">
    <property type="nucleotide sequence ID" value="NZ_WAEL01000007.1"/>
</dbReference>
<dbReference type="InterPro" id="IPR006664">
    <property type="entry name" value="OMP_bac"/>
</dbReference>
<dbReference type="PANTHER" id="PTHR30329">
    <property type="entry name" value="STATOR ELEMENT OF FLAGELLAR MOTOR COMPLEX"/>
    <property type="match status" value="1"/>
</dbReference>
<dbReference type="CDD" id="cd07185">
    <property type="entry name" value="OmpA_C-like"/>
    <property type="match status" value="1"/>
</dbReference>
<evidence type="ECO:0000256" key="2">
    <source>
        <dbReference type="ARBA" id="ARBA00023136"/>
    </source>
</evidence>
<dbReference type="Pfam" id="PF07676">
    <property type="entry name" value="PD40"/>
    <property type="match status" value="3"/>
</dbReference>
<dbReference type="InterPro" id="IPR036737">
    <property type="entry name" value="OmpA-like_sf"/>
</dbReference>
<dbReference type="SUPFAM" id="SSF103088">
    <property type="entry name" value="OmpA-like"/>
    <property type="match status" value="1"/>
</dbReference>
<evidence type="ECO:0000256" key="3">
    <source>
        <dbReference type="ARBA" id="ARBA00023237"/>
    </source>
</evidence>
<dbReference type="EMBL" id="WAEL01000007">
    <property type="protein sequence ID" value="NID12423.1"/>
    <property type="molecule type" value="Genomic_DNA"/>
</dbReference>
<sequence length="712" mass="78887">MQSALSLVSHLFRVRRWWLLALLWLPMVGYGQPIQWANRVVAVTSEGKGDGGGRQMKASQALGPPSVLQPIKLNPCAWAPATTDGNTEEWITVEMARPQPIRQVLIAESGAVGAIVRVIIIDSKQGEHVIFSEKQAAIRATDKPIDPMLRVILGDSSLVGQRVKVVINPGRVKGLNQIDAIGITSADKPVVMSVPLAPNIPKAGERENLGQAVNSTGQDVAPVIAPDGKTIYFTRTHKDNIGNTKLPEKDRTQDVWYATQTTDRTWGEAKNLGAPINTTGNNAISSISPDGKTIYLLNIYNPDGTQDFGVSKSTFSKGGWSFPRECKIANHYNEYQKDPEEEKEGNNKEKKAKSYSKMEFTVSPGGTAMVLAIRRKDTEGDRDLYVSFRQPDFTWSEPISMGATVNTAAEECAPFIALDDKTIYFTSEGHPGFGDGDIFVSHRLDDTWTKWSVPENLGPVINTPSWDGYFTIPASGDYAYLSSRANSLGDDDIFRLLLPPSMRPEPVAIISGQVLDAISKKPVSTEVVSGLLENDKDFSKVEYDPETGEYKMVLPTKKAYRLSARKDGYFPMTETIDLSKDKRFRDIRRNLYVMPVQPGAKVVLRGVLFKQSEAELLPGSEDELDQLTGLLTQYPNMTILVEGHTDNQGEWNLNMKLAEDRVQRVKKYLATKGIPEARIQTKAWGPSKPIASNESEEKRKLNRRVEFTILTL</sequence>
<dbReference type="PRINTS" id="PR01021">
    <property type="entry name" value="OMPADOMAIN"/>
</dbReference>
<name>A0ABX0QP97_9BACT</name>
<protein>
    <submittedName>
        <fullName evidence="7">OmpA family protein</fullName>
    </submittedName>
</protein>
<reference evidence="7" key="1">
    <citation type="submission" date="2024-05" db="EMBL/GenBank/DDBJ databases">
        <authorList>
            <person name="Jung D.-H."/>
        </authorList>
    </citation>
    <scope>NUCLEOTIDE SEQUENCE</scope>
    <source>
        <strain evidence="7">JA-25</strain>
    </source>
</reference>
<comment type="subcellular location">
    <subcellularLocation>
        <location evidence="1">Cell outer membrane</location>
    </subcellularLocation>
</comment>
<evidence type="ECO:0000256" key="1">
    <source>
        <dbReference type="ARBA" id="ARBA00004442"/>
    </source>
</evidence>
<evidence type="ECO:0000313" key="7">
    <source>
        <dbReference type="EMBL" id="NID12423.1"/>
    </source>
</evidence>
<dbReference type="Gene3D" id="2.120.10.30">
    <property type="entry name" value="TolB, C-terminal domain"/>
    <property type="match status" value="1"/>
</dbReference>
<feature type="region of interest" description="Disordered" evidence="5">
    <location>
        <begin position="333"/>
        <end position="355"/>
    </location>
</feature>
<dbReference type="CDD" id="cd15482">
    <property type="entry name" value="Sialidase_non-viral"/>
    <property type="match status" value="1"/>
</dbReference>
<evidence type="ECO:0000256" key="5">
    <source>
        <dbReference type="SAM" id="MobiDB-lite"/>
    </source>
</evidence>
<proteinExistence type="predicted"/>